<dbReference type="GO" id="GO:0002080">
    <property type="term" value="C:acrosomal membrane"/>
    <property type="evidence" value="ECO:0007669"/>
    <property type="project" value="TreeGrafter"/>
</dbReference>
<dbReference type="GO" id="GO:0035036">
    <property type="term" value="P:sperm-egg recognition"/>
    <property type="evidence" value="ECO:0007669"/>
    <property type="project" value="InterPro"/>
</dbReference>
<evidence type="ECO:0000256" key="2">
    <source>
        <dbReference type="ARBA" id="ARBA00022729"/>
    </source>
</evidence>
<dbReference type="Pfam" id="PF16706">
    <property type="entry name" value="Izumo-Ig"/>
    <property type="match status" value="1"/>
</dbReference>
<dbReference type="PROSITE" id="PS50835">
    <property type="entry name" value="IG_LIKE"/>
    <property type="match status" value="1"/>
</dbReference>
<feature type="domain" description="Ig-like" evidence="5">
    <location>
        <begin position="178"/>
        <end position="270"/>
    </location>
</feature>
<dbReference type="Pfam" id="PF15005">
    <property type="entry name" value="IZUMO"/>
    <property type="match status" value="1"/>
</dbReference>
<dbReference type="GO" id="GO:0005886">
    <property type="term" value="C:plasma membrane"/>
    <property type="evidence" value="ECO:0007669"/>
    <property type="project" value="TreeGrafter"/>
</dbReference>
<proteinExistence type="inferred from homology"/>
<accession>A0AAV6T6P5</accession>
<dbReference type="PANTHER" id="PTHR35540:SF1">
    <property type="entry name" value="IZUMO SPERM-EGG FUSION PROTEIN 1"/>
    <property type="match status" value="1"/>
</dbReference>
<organism evidence="6 7">
    <name type="scientific">Solea senegalensis</name>
    <name type="common">Senegalese sole</name>
    <dbReference type="NCBI Taxonomy" id="28829"/>
    <lineage>
        <taxon>Eukaryota</taxon>
        <taxon>Metazoa</taxon>
        <taxon>Chordata</taxon>
        <taxon>Craniata</taxon>
        <taxon>Vertebrata</taxon>
        <taxon>Euteleostomi</taxon>
        <taxon>Actinopterygii</taxon>
        <taxon>Neopterygii</taxon>
        <taxon>Teleostei</taxon>
        <taxon>Neoteleostei</taxon>
        <taxon>Acanthomorphata</taxon>
        <taxon>Carangaria</taxon>
        <taxon>Pleuronectiformes</taxon>
        <taxon>Pleuronectoidei</taxon>
        <taxon>Soleidae</taxon>
        <taxon>Solea</taxon>
    </lineage>
</organism>
<dbReference type="EMBL" id="JAGKHQ010000001">
    <property type="protein sequence ID" value="KAG7525129.1"/>
    <property type="molecule type" value="Genomic_DNA"/>
</dbReference>
<dbReference type="Proteomes" id="UP000693946">
    <property type="component" value="Linkage Group LG1"/>
</dbReference>
<reference evidence="6 7" key="1">
    <citation type="journal article" date="2021" name="Sci. Rep.">
        <title>Chromosome anchoring in Senegalese sole (Solea senegalensis) reveals sex-associated markers and genome rearrangements in flatfish.</title>
        <authorList>
            <person name="Guerrero-Cozar I."/>
            <person name="Gomez-Garrido J."/>
            <person name="Berbel C."/>
            <person name="Martinez-Blanch J.F."/>
            <person name="Alioto T."/>
            <person name="Claros M.G."/>
            <person name="Gagnaire P.A."/>
            <person name="Manchado M."/>
        </authorList>
    </citation>
    <scope>NUCLEOTIDE SEQUENCE [LARGE SCALE GENOMIC DNA]</scope>
    <source>
        <strain evidence="6">Sse05_10M</strain>
    </source>
</reference>
<dbReference type="AlphaFoldDB" id="A0AAV6T6P5"/>
<keyword evidence="3" id="KW-1133">Transmembrane helix</keyword>
<dbReference type="InterPro" id="IPR032700">
    <property type="entry name" value="IZUMO1"/>
</dbReference>
<evidence type="ECO:0000313" key="6">
    <source>
        <dbReference type="EMBL" id="KAG7525129.1"/>
    </source>
</evidence>
<evidence type="ECO:0000256" key="3">
    <source>
        <dbReference type="SAM" id="Phobius"/>
    </source>
</evidence>
<keyword evidence="3" id="KW-0812">Transmembrane</keyword>
<evidence type="ECO:0000313" key="7">
    <source>
        <dbReference type="Proteomes" id="UP000693946"/>
    </source>
</evidence>
<dbReference type="InterPro" id="IPR032699">
    <property type="entry name" value="Izumo-Ig"/>
</dbReference>
<gene>
    <name evidence="6" type="ORF">JOB18_022559</name>
</gene>
<dbReference type="PANTHER" id="PTHR35540">
    <property type="entry name" value="IZUMO SPERM-EGG FUSION PROTEIN 1"/>
    <property type="match status" value="1"/>
</dbReference>
<feature type="signal peptide" evidence="4">
    <location>
        <begin position="1"/>
        <end position="45"/>
    </location>
</feature>
<name>A0AAV6T6P5_SOLSE</name>
<keyword evidence="2 4" id="KW-0732">Signal</keyword>
<evidence type="ECO:0000256" key="4">
    <source>
        <dbReference type="SAM" id="SignalP"/>
    </source>
</evidence>
<keyword evidence="3" id="KW-0472">Membrane</keyword>
<dbReference type="GO" id="GO:0007342">
    <property type="term" value="P:fusion of sperm to egg plasma membrane involved in single fertilization"/>
    <property type="evidence" value="ECO:0007669"/>
    <property type="project" value="InterPro"/>
</dbReference>
<comment type="caution">
    <text evidence="6">The sequence shown here is derived from an EMBL/GenBank/DDBJ whole genome shotgun (WGS) entry which is preliminary data.</text>
</comment>
<dbReference type="GO" id="GO:0086080">
    <property type="term" value="F:protein binding involved in heterotypic cell-cell adhesion"/>
    <property type="evidence" value="ECO:0007669"/>
    <property type="project" value="TreeGrafter"/>
</dbReference>
<dbReference type="InterPro" id="IPR003599">
    <property type="entry name" value="Ig_sub"/>
</dbReference>
<sequence length="338" mass="38264">MIKNKTNTPQSQSDSSWFAGCSGCRVLLLLLLWLSLLCCLPGAKACLQCDHKVRRLHEDLSLSALTMQEQIAIKNICDQAYVRYRQSSSNRRGVIDLTTLYRARTEYENEFNRFLKANTRGPLSSRAIQIMEMGRRILEKHLDSFISDRLCPNQCGLLKRRVLDCVTCRHKIYYCVSPSGQQDCGEISIQAEEGDQAVLDCFLPWHPLLLGKPKYHYFWAPGEPQNKTLNESDFRALVVTDDSHVVLNQLQVNEQGTYRCSLKAQNGSIFYQVTFLLTVTSAPNETDQRIATLPALPRADDIRSKLSEDLLVYVITMVTFVSVVASICLTVVLGMMIN</sequence>
<evidence type="ECO:0000259" key="5">
    <source>
        <dbReference type="PROSITE" id="PS50835"/>
    </source>
</evidence>
<comment type="similarity">
    <text evidence="1">Belongs to the Izumo family.</text>
</comment>
<dbReference type="SMART" id="SM00409">
    <property type="entry name" value="IG"/>
    <property type="match status" value="1"/>
</dbReference>
<dbReference type="GO" id="GO:0005102">
    <property type="term" value="F:signaling receptor binding"/>
    <property type="evidence" value="ECO:0007669"/>
    <property type="project" value="InterPro"/>
</dbReference>
<dbReference type="InterPro" id="IPR007110">
    <property type="entry name" value="Ig-like_dom"/>
</dbReference>
<feature type="transmembrane region" description="Helical" evidence="3">
    <location>
        <begin position="310"/>
        <end position="337"/>
    </location>
</feature>
<keyword evidence="7" id="KW-1185">Reference proteome</keyword>
<evidence type="ECO:0000256" key="1">
    <source>
        <dbReference type="ARBA" id="ARBA00009633"/>
    </source>
</evidence>
<dbReference type="InterPro" id="IPR029389">
    <property type="entry name" value="IZUMO"/>
</dbReference>
<feature type="chain" id="PRO_5044011943" evidence="4">
    <location>
        <begin position="46"/>
        <end position="338"/>
    </location>
</feature>
<protein>
    <submittedName>
        <fullName evidence="6">Izumo sperm-egg fusion protein 1 isoform X1</fullName>
    </submittedName>
</protein>